<keyword evidence="2" id="KW-0560">Oxidoreductase</keyword>
<comment type="catalytic activity">
    <reaction evidence="3">
        <text>2,5-dichlorocyclohexa-2,5-dien-1,4-diol + NAD(+) = 2,5-dichlorohydroquinone + NADH + H(+)</text>
        <dbReference type="Rhea" id="RHEA:15741"/>
        <dbReference type="ChEBI" id="CHEBI:15378"/>
        <dbReference type="ChEBI" id="CHEBI:27545"/>
        <dbReference type="ChEBI" id="CHEBI:28975"/>
        <dbReference type="ChEBI" id="CHEBI:57540"/>
        <dbReference type="ChEBI" id="CHEBI:57945"/>
    </reaction>
</comment>
<dbReference type="PRINTS" id="PR00081">
    <property type="entry name" value="GDHRDH"/>
</dbReference>
<dbReference type="InterPro" id="IPR051122">
    <property type="entry name" value="SDR_DHRS6-like"/>
</dbReference>
<dbReference type="EMBL" id="LBIC01000005">
    <property type="protein sequence ID" value="KKW91862.1"/>
    <property type="molecule type" value="Genomic_DNA"/>
</dbReference>
<dbReference type="AlphaFoldDB" id="A0A0M3ANX1"/>
<dbReference type="InterPro" id="IPR036291">
    <property type="entry name" value="NAD(P)-bd_dom_sf"/>
</dbReference>
<dbReference type="STRING" id="56193.YP76_12190"/>
<dbReference type="Pfam" id="PF13561">
    <property type="entry name" value="adh_short_C2"/>
    <property type="match status" value="1"/>
</dbReference>
<evidence type="ECO:0000256" key="2">
    <source>
        <dbReference type="ARBA" id="ARBA00023002"/>
    </source>
</evidence>
<organism evidence="4 5">
    <name type="scientific">Sphingobium chungbukense</name>
    <dbReference type="NCBI Taxonomy" id="56193"/>
    <lineage>
        <taxon>Bacteria</taxon>
        <taxon>Pseudomonadati</taxon>
        <taxon>Pseudomonadota</taxon>
        <taxon>Alphaproteobacteria</taxon>
        <taxon>Sphingomonadales</taxon>
        <taxon>Sphingomonadaceae</taxon>
        <taxon>Sphingobium</taxon>
    </lineage>
</organism>
<proteinExistence type="inferred from homology"/>
<evidence type="ECO:0000313" key="5">
    <source>
        <dbReference type="Proteomes" id="UP000033874"/>
    </source>
</evidence>
<dbReference type="PANTHER" id="PTHR43477">
    <property type="entry name" value="DIHYDROANTICAPSIN 7-DEHYDROGENASE"/>
    <property type="match status" value="1"/>
</dbReference>
<dbReference type="PRINTS" id="PR00080">
    <property type="entry name" value="SDRFAMILY"/>
</dbReference>
<dbReference type="RefSeq" id="WP_046763869.1">
    <property type="nucleotide sequence ID" value="NZ_LBIC01000005.1"/>
</dbReference>
<dbReference type="CDD" id="cd05233">
    <property type="entry name" value="SDR_c"/>
    <property type="match status" value="1"/>
</dbReference>
<dbReference type="FunFam" id="3.40.50.720:FF:000084">
    <property type="entry name" value="Short-chain dehydrogenase reductase"/>
    <property type="match status" value="1"/>
</dbReference>
<gene>
    <name evidence="4" type="ORF">YP76_12190</name>
</gene>
<accession>A0A0M3ANX1</accession>
<evidence type="ECO:0000313" key="4">
    <source>
        <dbReference type="EMBL" id="KKW91862.1"/>
    </source>
</evidence>
<protein>
    <submittedName>
        <fullName evidence="4">Short-chain dehydrogenase</fullName>
    </submittedName>
</protein>
<dbReference type="GO" id="GO:0016491">
    <property type="term" value="F:oxidoreductase activity"/>
    <property type="evidence" value="ECO:0007669"/>
    <property type="project" value="UniProtKB-KW"/>
</dbReference>
<dbReference type="PANTHER" id="PTHR43477:SF1">
    <property type="entry name" value="DIHYDROANTICAPSIN 7-DEHYDROGENASE"/>
    <property type="match status" value="1"/>
</dbReference>
<dbReference type="InterPro" id="IPR002347">
    <property type="entry name" value="SDR_fam"/>
</dbReference>
<dbReference type="SUPFAM" id="SSF51735">
    <property type="entry name" value="NAD(P)-binding Rossmann-fold domains"/>
    <property type="match status" value="1"/>
</dbReference>
<sequence length="248" mass="25795">MTGRFAGKVAVITGAAAGIGKACMIRLASEGAQIAALDRDVAKLTAAVAEAKGDIVAIACDVSEPDSIDAAVAEVIARWGAIHVLVNNAGIGNPARLRLHEQPIENWDKVISVNVRGMFLMQRAIIPHMLRQGGGSIVNMASIGSYRATAMSSPYITSKGAALMMTRAAAVDYAKDNIRVNAVCPGTTNTDILAGKPQEMIDMLVSRSPQGELVEPEEVAALVAFLASDEAPHITGGSYLIDAGRSAS</sequence>
<comment type="caution">
    <text evidence="4">The sequence shown here is derived from an EMBL/GenBank/DDBJ whole genome shotgun (WGS) entry which is preliminary data.</text>
</comment>
<dbReference type="PATRIC" id="fig|56193.3.peg.2532"/>
<comment type="similarity">
    <text evidence="1">Belongs to the short-chain dehydrogenases/reductases (SDR) family.</text>
</comment>
<evidence type="ECO:0000256" key="3">
    <source>
        <dbReference type="ARBA" id="ARBA00051383"/>
    </source>
</evidence>
<evidence type="ECO:0000256" key="1">
    <source>
        <dbReference type="ARBA" id="ARBA00006484"/>
    </source>
</evidence>
<dbReference type="Gene3D" id="3.40.50.720">
    <property type="entry name" value="NAD(P)-binding Rossmann-like Domain"/>
    <property type="match status" value="1"/>
</dbReference>
<keyword evidence="5" id="KW-1185">Reference proteome</keyword>
<reference evidence="4 5" key="1">
    <citation type="submission" date="2015-04" db="EMBL/GenBank/DDBJ databases">
        <title>Genome sequence of aromatic hydrocarbons-degrading Sphingobium chungbukense DJ77.</title>
        <authorList>
            <person name="Kim Y.-C."/>
            <person name="Chae J.-C."/>
        </authorList>
    </citation>
    <scope>NUCLEOTIDE SEQUENCE [LARGE SCALE GENOMIC DNA]</scope>
    <source>
        <strain evidence="4 5">DJ77</strain>
    </source>
</reference>
<name>A0A0M3ANX1_9SPHN</name>
<dbReference type="Proteomes" id="UP000033874">
    <property type="component" value="Unassembled WGS sequence"/>
</dbReference>